<evidence type="ECO:0000313" key="1">
    <source>
        <dbReference type="EMBL" id="GIY86188.1"/>
    </source>
</evidence>
<dbReference type="Proteomes" id="UP001054945">
    <property type="component" value="Unassembled WGS sequence"/>
</dbReference>
<proteinExistence type="predicted"/>
<accession>A0AAV4WV19</accession>
<dbReference type="AlphaFoldDB" id="A0AAV4WV19"/>
<reference evidence="1 2" key="1">
    <citation type="submission" date="2021-06" db="EMBL/GenBank/DDBJ databases">
        <title>Caerostris extrusa draft genome.</title>
        <authorList>
            <person name="Kono N."/>
            <person name="Arakawa K."/>
        </authorList>
    </citation>
    <scope>NUCLEOTIDE SEQUENCE [LARGE SCALE GENOMIC DNA]</scope>
</reference>
<protein>
    <submittedName>
        <fullName evidence="1">Uncharacterized protein</fullName>
    </submittedName>
</protein>
<sequence>MCFLLEKTAIFSKKIRLKKNQEEVIDNKYDLNKCHKVNKRKIVNRSEKCIQSSGTIIRIPFGGQDSTCLNIKNVSQQIALISTFFKNSSIKRPLSPDDYNADPKVSSNAHFNARKMPLSKRCWAKVQFPQAEMKCDVRT</sequence>
<dbReference type="EMBL" id="BPLR01016759">
    <property type="protein sequence ID" value="GIY86188.1"/>
    <property type="molecule type" value="Genomic_DNA"/>
</dbReference>
<comment type="caution">
    <text evidence="1">The sequence shown here is derived from an EMBL/GenBank/DDBJ whole genome shotgun (WGS) entry which is preliminary data.</text>
</comment>
<keyword evidence="2" id="KW-1185">Reference proteome</keyword>
<name>A0AAV4WV19_CAEEX</name>
<gene>
    <name evidence="1" type="ORF">CEXT_752711</name>
</gene>
<evidence type="ECO:0000313" key="2">
    <source>
        <dbReference type="Proteomes" id="UP001054945"/>
    </source>
</evidence>
<organism evidence="1 2">
    <name type="scientific">Caerostris extrusa</name>
    <name type="common">Bark spider</name>
    <name type="synonym">Caerostris bankana</name>
    <dbReference type="NCBI Taxonomy" id="172846"/>
    <lineage>
        <taxon>Eukaryota</taxon>
        <taxon>Metazoa</taxon>
        <taxon>Ecdysozoa</taxon>
        <taxon>Arthropoda</taxon>
        <taxon>Chelicerata</taxon>
        <taxon>Arachnida</taxon>
        <taxon>Araneae</taxon>
        <taxon>Araneomorphae</taxon>
        <taxon>Entelegynae</taxon>
        <taxon>Araneoidea</taxon>
        <taxon>Araneidae</taxon>
        <taxon>Caerostris</taxon>
    </lineage>
</organism>